<dbReference type="AlphaFoldDB" id="A0A2Z2PAH1"/>
<evidence type="ECO:0000313" key="2">
    <source>
        <dbReference type="EMBL" id="ASJ76864.1"/>
    </source>
</evidence>
<dbReference type="Proteomes" id="UP000250079">
    <property type="component" value="Chromosome"/>
</dbReference>
<sequence length="219" mass="24474">MQQLPGGQDAATASFKSRQLLSQLSTSAGIFLEPANWSKRGTGRPQHPDMPAGWHASISHRQGRVVAALANCPIGIDLEFWQARHTTRLNDLIELLPEPAIQQQIRQSGDPQRSFYKAYTLHEALYKLASANGQPVEGLFQTRIADIQPLGKHFAWQWEDPQWSLSIVASEDVSMELPLMARHHQIALKLDRISCHLSEQLAQLPALRSLRVEPTCPHG</sequence>
<dbReference type="EMBL" id="CP018632">
    <property type="protein sequence ID" value="ASJ76864.1"/>
    <property type="molecule type" value="Genomic_DNA"/>
</dbReference>
<evidence type="ECO:0000256" key="1">
    <source>
        <dbReference type="SAM" id="MobiDB-lite"/>
    </source>
</evidence>
<protein>
    <recommendedName>
        <fullName evidence="4">4'-phosphopantetheinyl transferase domain-containing protein</fullName>
    </recommendedName>
</protein>
<dbReference type="OrthoDB" id="6905243at2"/>
<reference evidence="2 3" key="1">
    <citation type="submission" date="2016-12" db="EMBL/GenBank/DDBJ databases">
        <authorList>
            <person name="Song W.-J."/>
            <person name="Kurnit D.M."/>
        </authorList>
    </citation>
    <scope>NUCLEOTIDE SEQUENCE [LARGE SCALE GENOMIC DNA]</scope>
    <source>
        <strain evidence="2 3">IMCC3135</strain>
    </source>
</reference>
<evidence type="ECO:0000313" key="3">
    <source>
        <dbReference type="Proteomes" id="UP000250079"/>
    </source>
</evidence>
<organism evidence="2 3">
    <name type="scientific">Granulosicoccus antarcticus IMCC3135</name>
    <dbReference type="NCBI Taxonomy" id="1192854"/>
    <lineage>
        <taxon>Bacteria</taxon>
        <taxon>Pseudomonadati</taxon>
        <taxon>Pseudomonadota</taxon>
        <taxon>Gammaproteobacteria</taxon>
        <taxon>Chromatiales</taxon>
        <taxon>Granulosicoccaceae</taxon>
        <taxon>Granulosicoccus</taxon>
    </lineage>
</organism>
<dbReference type="KEGG" id="gai:IMCC3135_34120"/>
<proteinExistence type="predicted"/>
<dbReference type="RefSeq" id="WP_088921578.1">
    <property type="nucleotide sequence ID" value="NZ_CP018632.1"/>
</dbReference>
<evidence type="ECO:0008006" key="4">
    <source>
        <dbReference type="Google" id="ProtNLM"/>
    </source>
</evidence>
<accession>A0A2Z2PAH1</accession>
<keyword evidence="3" id="KW-1185">Reference proteome</keyword>
<dbReference type="InterPro" id="IPR037143">
    <property type="entry name" value="4-PPantetheinyl_Trfase_dom_sf"/>
</dbReference>
<dbReference type="GO" id="GO:0000287">
    <property type="term" value="F:magnesium ion binding"/>
    <property type="evidence" value="ECO:0007669"/>
    <property type="project" value="InterPro"/>
</dbReference>
<feature type="region of interest" description="Disordered" evidence="1">
    <location>
        <begin position="35"/>
        <end position="55"/>
    </location>
</feature>
<gene>
    <name evidence="2" type="ORF">IMCC3135_34120</name>
</gene>
<dbReference type="GO" id="GO:0008897">
    <property type="term" value="F:holo-[acyl-carrier-protein] synthase activity"/>
    <property type="evidence" value="ECO:0007669"/>
    <property type="project" value="InterPro"/>
</dbReference>
<name>A0A2Z2PAH1_9GAMM</name>
<dbReference type="Gene3D" id="3.90.470.20">
    <property type="entry name" value="4'-phosphopantetheinyl transferase domain"/>
    <property type="match status" value="2"/>
</dbReference>